<proteinExistence type="predicted"/>
<dbReference type="SUPFAM" id="SSF53850">
    <property type="entry name" value="Periplasmic binding protein-like II"/>
    <property type="match status" value="1"/>
</dbReference>
<protein>
    <recommendedName>
        <fullName evidence="3">Extracellular solute-binding protein</fullName>
    </recommendedName>
</protein>
<evidence type="ECO:0008006" key="3">
    <source>
        <dbReference type="Google" id="ProtNLM"/>
    </source>
</evidence>
<dbReference type="EMBL" id="CP095045">
    <property type="protein sequence ID" value="UOQ58036.1"/>
    <property type="molecule type" value="Genomic_DNA"/>
</dbReference>
<evidence type="ECO:0000313" key="1">
    <source>
        <dbReference type="EMBL" id="UOQ58036.1"/>
    </source>
</evidence>
<reference evidence="1 2" key="1">
    <citation type="submission" date="2022-04" db="EMBL/GenBank/DDBJ databases">
        <title>Leucobacter sp. isolated from rhizosphere of garlic.</title>
        <authorList>
            <person name="Won M."/>
            <person name="Lee C.-M."/>
            <person name="Woen H.-Y."/>
            <person name="Kwon S.-W."/>
        </authorList>
    </citation>
    <scope>NUCLEOTIDE SEQUENCE [LARGE SCALE GENOMIC DNA]</scope>
    <source>
        <strain evidence="1 2">H21R-40</strain>
    </source>
</reference>
<dbReference type="Proteomes" id="UP000831786">
    <property type="component" value="Chromosome"/>
</dbReference>
<dbReference type="RefSeq" id="WP_244728972.1">
    <property type="nucleotide sequence ID" value="NZ_CP095045.1"/>
</dbReference>
<keyword evidence="2" id="KW-1185">Reference proteome</keyword>
<accession>A0ABY4FP32</accession>
<gene>
    <name evidence="1" type="ORF">MUN78_04115</name>
</gene>
<sequence>MAQYRGLTWDHPRGRVWLEAASALWRERGVDVVWEAQPLEGFEGHPIEELCARYDLVVLDHPHLGDALATGSLRAMEEVLGDASPALQEAYVGPSLRSYRLDGRTWALPIDAATQVSARDPRIVGRAPATWDDVERLAGEAPVALSLAGPHALLSLFSVAASLGAPPVDAAGEPWLDEGTALAALDVLRSVHARSRREYAGLNPIGLLERVGSDDPLAYVPLVYGYVTYAFPESPAPVAFGDAPRMAPGGLPGSTIGGTGVAISRRAPLDDAFRAYLSWLVAPATQRRLVPELLGQPAAAAAWDDAEVDAAAGAFYSATRATIEAAVVRPRASGFPEAQQHGSAIVREALSGAVDPAHAVARLTALAVAPHGTPERTHRKDPA</sequence>
<dbReference type="Gene3D" id="3.40.190.10">
    <property type="entry name" value="Periplasmic binding protein-like II"/>
    <property type="match status" value="1"/>
</dbReference>
<evidence type="ECO:0000313" key="2">
    <source>
        <dbReference type="Proteomes" id="UP000831786"/>
    </source>
</evidence>
<organism evidence="1 2">
    <name type="scientific">Leucobacter allii</name>
    <dbReference type="NCBI Taxonomy" id="2932247"/>
    <lineage>
        <taxon>Bacteria</taxon>
        <taxon>Bacillati</taxon>
        <taxon>Actinomycetota</taxon>
        <taxon>Actinomycetes</taxon>
        <taxon>Micrococcales</taxon>
        <taxon>Microbacteriaceae</taxon>
        <taxon>Leucobacter</taxon>
    </lineage>
</organism>
<name>A0ABY4FP32_9MICO</name>